<feature type="transmembrane region" description="Helical" evidence="1">
    <location>
        <begin position="12"/>
        <end position="36"/>
    </location>
</feature>
<keyword evidence="1" id="KW-0812">Transmembrane</keyword>
<dbReference type="EMBL" id="JXXR01000016">
    <property type="protein sequence ID" value="KJY71427.1"/>
    <property type="molecule type" value="Genomic_DNA"/>
</dbReference>
<dbReference type="RefSeq" id="WP_006961600.1">
    <property type="nucleotide sequence ID" value="NZ_CM004383.1"/>
</dbReference>
<sequence>MVMKRHSGSQTIEFAMVIVPLMIVLLAAFEFARLMWVTMIFESAVNAAVRDVRTLPPSTTLDSRIRDRIASFPLLDLEKIDIDPPRYSDSVQSLALGRTTTSLTAVMAEYHIRYRFTFLLVPALSETFPSVASLSRTVLVSHDA</sequence>
<proteinExistence type="predicted"/>
<reference evidence="3" key="1">
    <citation type="journal article" date="2015" name="BMC Genomics">
        <title>Genome mining reveals unlocked bioactive potential of marine Gram-negative bacteria.</title>
        <authorList>
            <person name="Machado H."/>
            <person name="Sonnenschein E.C."/>
            <person name="Melchiorsen J."/>
            <person name="Gram L."/>
        </authorList>
    </citation>
    <scope>NUCLEOTIDE SEQUENCE</scope>
    <source>
        <strain evidence="3">S2052</strain>
    </source>
</reference>
<keyword evidence="1" id="KW-1133">Transmembrane helix</keyword>
<keyword evidence="1" id="KW-0472">Membrane</keyword>
<evidence type="ECO:0000313" key="3">
    <source>
        <dbReference type="EMBL" id="KJY71427.1"/>
    </source>
</evidence>
<dbReference type="AlphaFoldDB" id="A0A837G426"/>
<protein>
    <recommendedName>
        <fullName evidence="2">TadE-like domain-containing protein</fullName>
    </recommendedName>
</protein>
<comment type="caution">
    <text evidence="3">The sequence shown here is derived from an EMBL/GenBank/DDBJ whole genome shotgun (WGS) entry which is preliminary data.</text>
</comment>
<accession>A0A837G426</accession>
<name>A0A837G426_9VIBR</name>
<dbReference type="Pfam" id="PF07811">
    <property type="entry name" value="TadE"/>
    <property type="match status" value="1"/>
</dbReference>
<organism evidence="3">
    <name type="scientific">Vibrio coralliilyticus</name>
    <dbReference type="NCBI Taxonomy" id="190893"/>
    <lineage>
        <taxon>Bacteria</taxon>
        <taxon>Pseudomonadati</taxon>
        <taxon>Pseudomonadota</taxon>
        <taxon>Gammaproteobacteria</taxon>
        <taxon>Vibrionales</taxon>
        <taxon>Vibrionaceae</taxon>
        <taxon>Vibrio</taxon>
    </lineage>
</organism>
<evidence type="ECO:0000259" key="2">
    <source>
        <dbReference type="Pfam" id="PF07811"/>
    </source>
</evidence>
<feature type="domain" description="TadE-like" evidence="2">
    <location>
        <begin position="8"/>
        <end position="50"/>
    </location>
</feature>
<evidence type="ECO:0000256" key="1">
    <source>
        <dbReference type="SAM" id="Phobius"/>
    </source>
</evidence>
<gene>
    <name evidence="3" type="ORF">TW71_15580</name>
</gene>
<dbReference type="InterPro" id="IPR012495">
    <property type="entry name" value="TadE-like_dom"/>
</dbReference>